<dbReference type="RefSeq" id="WP_123711668.1">
    <property type="nucleotide sequence ID" value="NZ_RKHR01000003.1"/>
</dbReference>
<feature type="binding site" evidence="5">
    <location>
        <position position="142"/>
    </location>
    <ligand>
        <name>S-adenosyl-L-methionine</name>
        <dbReference type="ChEBI" id="CHEBI:59789"/>
    </ligand>
</feature>
<feature type="domain" description="Methyltransferase small" evidence="6">
    <location>
        <begin position="105"/>
        <end position="190"/>
    </location>
</feature>
<dbReference type="EMBL" id="RKHR01000003">
    <property type="protein sequence ID" value="ROS05773.1"/>
    <property type="molecule type" value="Genomic_DNA"/>
</dbReference>
<gene>
    <name evidence="5" type="primary">prmC</name>
    <name evidence="8" type="ORF">EDC56_1325</name>
</gene>
<evidence type="ECO:0000313" key="8">
    <source>
        <dbReference type="EMBL" id="ROS05773.1"/>
    </source>
</evidence>
<keyword evidence="3 5" id="KW-0949">S-adenosyl-L-methionine</keyword>
<keyword evidence="2 5" id="KW-0808">Transferase</keyword>
<name>A0A3N2E0X1_9GAMM</name>
<dbReference type="InterPro" id="IPR040758">
    <property type="entry name" value="PrmC_N"/>
</dbReference>
<dbReference type="InterPro" id="IPR050320">
    <property type="entry name" value="N5-glutamine_MTase"/>
</dbReference>
<accession>A0A3N2E0X1</accession>
<dbReference type="PROSITE" id="PS00092">
    <property type="entry name" value="N6_MTASE"/>
    <property type="match status" value="1"/>
</dbReference>
<dbReference type="EC" id="2.1.1.297" evidence="5"/>
<dbReference type="InterPro" id="IPR007848">
    <property type="entry name" value="Small_mtfrase_dom"/>
</dbReference>
<organism evidence="8 9">
    <name type="scientific">Sinobacterium caligoides</name>
    <dbReference type="NCBI Taxonomy" id="933926"/>
    <lineage>
        <taxon>Bacteria</taxon>
        <taxon>Pseudomonadati</taxon>
        <taxon>Pseudomonadota</taxon>
        <taxon>Gammaproteobacteria</taxon>
        <taxon>Cellvibrionales</taxon>
        <taxon>Spongiibacteraceae</taxon>
        <taxon>Sinobacterium</taxon>
    </lineage>
</organism>
<dbReference type="InterPro" id="IPR004556">
    <property type="entry name" value="HemK-like"/>
</dbReference>
<dbReference type="GO" id="GO:0032259">
    <property type="term" value="P:methylation"/>
    <property type="evidence" value="ECO:0007669"/>
    <property type="project" value="UniProtKB-KW"/>
</dbReference>
<dbReference type="PANTHER" id="PTHR18895:SF74">
    <property type="entry name" value="MTRF1L RELEASE FACTOR GLUTAMINE METHYLTRANSFERASE"/>
    <property type="match status" value="1"/>
</dbReference>
<dbReference type="CDD" id="cd02440">
    <property type="entry name" value="AdoMet_MTases"/>
    <property type="match status" value="1"/>
</dbReference>
<dbReference type="NCBIfam" id="TIGR03534">
    <property type="entry name" value="RF_mod_PrmC"/>
    <property type="match status" value="1"/>
</dbReference>
<evidence type="ECO:0000259" key="6">
    <source>
        <dbReference type="Pfam" id="PF05175"/>
    </source>
</evidence>
<reference evidence="8 9" key="1">
    <citation type="submission" date="2018-11" db="EMBL/GenBank/DDBJ databases">
        <title>Genomic Encyclopedia of Type Strains, Phase IV (KMG-IV): sequencing the most valuable type-strain genomes for metagenomic binning, comparative biology and taxonomic classification.</title>
        <authorList>
            <person name="Goeker M."/>
        </authorList>
    </citation>
    <scope>NUCLEOTIDE SEQUENCE [LARGE SCALE GENOMIC DNA]</scope>
    <source>
        <strain evidence="8 9">DSM 100316</strain>
    </source>
</reference>
<dbReference type="Pfam" id="PF17827">
    <property type="entry name" value="PrmC_N"/>
    <property type="match status" value="1"/>
</dbReference>
<comment type="caution">
    <text evidence="8">The sequence shown here is derived from an EMBL/GenBank/DDBJ whole genome shotgun (WGS) entry which is preliminary data.</text>
</comment>
<dbReference type="OrthoDB" id="9800643at2"/>
<dbReference type="GO" id="GO:0003676">
    <property type="term" value="F:nucleic acid binding"/>
    <property type="evidence" value="ECO:0007669"/>
    <property type="project" value="InterPro"/>
</dbReference>
<dbReference type="SUPFAM" id="SSF53335">
    <property type="entry name" value="S-adenosyl-L-methionine-dependent methyltransferases"/>
    <property type="match status" value="1"/>
</dbReference>
<dbReference type="AlphaFoldDB" id="A0A3N2E0X1"/>
<feature type="binding site" evidence="5">
    <location>
        <position position="185"/>
    </location>
    <ligand>
        <name>S-adenosyl-L-methionine</name>
        <dbReference type="ChEBI" id="CHEBI:59789"/>
    </ligand>
</feature>
<protein>
    <recommendedName>
        <fullName evidence="5">Release factor glutamine methyltransferase</fullName>
        <shortName evidence="5">RF MTase</shortName>
        <ecNumber evidence="5">2.1.1.297</ecNumber>
    </recommendedName>
    <alternativeName>
        <fullName evidence="5">N5-glutamine methyltransferase PrmC</fullName>
    </alternativeName>
    <alternativeName>
        <fullName evidence="5">Protein-(glutamine-N5) MTase PrmC</fullName>
    </alternativeName>
    <alternativeName>
        <fullName evidence="5">Protein-glutamine N-methyltransferase PrmC</fullName>
    </alternativeName>
</protein>
<dbReference type="Pfam" id="PF05175">
    <property type="entry name" value="MTS"/>
    <property type="match status" value="1"/>
</dbReference>
<dbReference type="Gene3D" id="3.40.50.150">
    <property type="entry name" value="Vaccinia Virus protein VP39"/>
    <property type="match status" value="1"/>
</dbReference>
<keyword evidence="9" id="KW-1185">Reference proteome</keyword>
<proteinExistence type="inferred from homology"/>
<evidence type="ECO:0000259" key="7">
    <source>
        <dbReference type="Pfam" id="PF17827"/>
    </source>
</evidence>
<feature type="domain" description="Release factor glutamine methyltransferase N-terminal" evidence="7">
    <location>
        <begin position="13"/>
        <end position="74"/>
    </location>
</feature>
<comment type="catalytic activity">
    <reaction evidence="4 5">
        <text>L-glutaminyl-[peptide chain release factor] + S-adenosyl-L-methionine = N(5)-methyl-L-glutaminyl-[peptide chain release factor] + S-adenosyl-L-homocysteine + H(+)</text>
        <dbReference type="Rhea" id="RHEA:42896"/>
        <dbReference type="Rhea" id="RHEA-COMP:10271"/>
        <dbReference type="Rhea" id="RHEA-COMP:10272"/>
        <dbReference type="ChEBI" id="CHEBI:15378"/>
        <dbReference type="ChEBI" id="CHEBI:30011"/>
        <dbReference type="ChEBI" id="CHEBI:57856"/>
        <dbReference type="ChEBI" id="CHEBI:59789"/>
        <dbReference type="ChEBI" id="CHEBI:61891"/>
        <dbReference type="EC" id="2.1.1.297"/>
    </reaction>
</comment>
<dbReference type="Proteomes" id="UP000275394">
    <property type="component" value="Unassembled WGS sequence"/>
</dbReference>
<dbReference type="InterPro" id="IPR019874">
    <property type="entry name" value="RF_methyltr_PrmC"/>
</dbReference>
<evidence type="ECO:0000256" key="5">
    <source>
        <dbReference type="HAMAP-Rule" id="MF_02126"/>
    </source>
</evidence>
<evidence type="ECO:0000313" key="9">
    <source>
        <dbReference type="Proteomes" id="UP000275394"/>
    </source>
</evidence>
<dbReference type="InterPro" id="IPR029063">
    <property type="entry name" value="SAM-dependent_MTases_sf"/>
</dbReference>
<dbReference type="PANTHER" id="PTHR18895">
    <property type="entry name" value="HEMK METHYLTRANSFERASE"/>
    <property type="match status" value="1"/>
</dbReference>
<keyword evidence="1 5" id="KW-0489">Methyltransferase</keyword>
<dbReference type="HAMAP" id="MF_02126">
    <property type="entry name" value="RF_methyltr_PrmC"/>
    <property type="match status" value="1"/>
</dbReference>
<evidence type="ECO:0000256" key="2">
    <source>
        <dbReference type="ARBA" id="ARBA00022679"/>
    </source>
</evidence>
<evidence type="ECO:0000256" key="1">
    <source>
        <dbReference type="ARBA" id="ARBA00022603"/>
    </source>
</evidence>
<dbReference type="Gene3D" id="1.10.8.10">
    <property type="entry name" value="DNA helicase RuvA subunit, C-terminal domain"/>
    <property type="match status" value="1"/>
</dbReference>
<comment type="function">
    <text evidence="5">Methylates the class 1 translation termination release factors RF1/PrfA and RF2/PrfB on the glutamine residue of the universally conserved GGQ motif.</text>
</comment>
<feature type="binding site" evidence="5">
    <location>
        <position position="170"/>
    </location>
    <ligand>
        <name>S-adenosyl-L-methionine</name>
        <dbReference type="ChEBI" id="CHEBI:59789"/>
    </ligand>
</feature>
<evidence type="ECO:0000256" key="3">
    <source>
        <dbReference type="ARBA" id="ARBA00022691"/>
    </source>
</evidence>
<comment type="similarity">
    <text evidence="5">Belongs to the protein N5-glutamine methyltransferase family. PrmC subfamily.</text>
</comment>
<evidence type="ECO:0000256" key="4">
    <source>
        <dbReference type="ARBA" id="ARBA00048391"/>
    </source>
</evidence>
<dbReference type="InterPro" id="IPR002052">
    <property type="entry name" value="DNA_methylase_N6_adenine_CS"/>
</dbReference>
<feature type="binding site" evidence="5">
    <location>
        <begin position="185"/>
        <end position="188"/>
    </location>
    <ligand>
        <name>substrate</name>
    </ligand>
</feature>
<dbReference type="FunFam" id="3.40.50.150:FF:000053">
    <property type="entry name" value="Release factor glutamine methyltransferase"/>
    <property type="match status" value="1"/>
</dbReference>
<sequence length="292" mass="32556">MSSIACCLRRSTELEAHSDTARLDVELLLADSLGRDRTYLRTWPERQLSDSQLQQFEQAMRRRLAGEPIAHILGYRDFWTLRLAVNPSTLIPRPDTETLVEQALELFDPEQRIELLDLGTGTGAIALALASECPKWRVTAVDVADDAVALAKQNRDSHGLNQVQILHSDWFGALAERRFELIISNPPYIAYGDHHLSEGDVRFEPDSALTADRQGMADIEHIADCARAHLCPAGWLLFEHGYDQAARSRDCLRTLGYVDVASIKDLAGIERATLGRWPADALVPAINNPPIE</sequence>
<dbReference type="GO" id="GO:0102559">
    <property type="term" value="F:peptide chain release factor N(5)-glutamine methyltransferase activity"/>
    <property type="evidence" value="ECO:0007669"/>
    <property type="project" value="UniProtKB-EC"/>
</dbReference>
<dbReference type="NCBIfam" id="TIGR00536">
    <property type="entry name" value="hemK_fam"/>
    <property type="match status" value="1"/>
</dbReference>
<feature type="binding site" evidence="5">
    <location>
        <begin position="119"/>
        <end position="123"/>
    </location>
    <ligand>
        <name>S-adenosyl-L-methionine</name>
        <dbReference type="ChEBI" id="CHEBI:59789"/>
    </ligand>
</feature>